<reference evidence="3" key="1">
    <citation type="submission" date="2016-10" db="EMBL/GenBank/DDBJ databases">
        <authorList>
            <person name="de Groot N.N."/>
        </authorList>
    </citation>
    <scope>NUCLEOTIDE SEQUENCE [LARGE SCALE GENOMIC DNA]</scope>
    <source>
        <strain evidence="3">CGMCC 1.10697</strain>
    </source>
</reference>
<feature type="binding site" evidence="1">
    <location>
        <position position="578"/>
    </location>
    <ligand>
        <name>Mg(2+)</name>
        <dbReference type="ChEBI" id="CHEBI:18420"/>
    </ligand>
</feature>
<dbReference type="UniPathway" id="UPA00088"/>
<dbReference type="Pfam" id="PF00903">
    <property type="entry name" value="Glyoxalase"/>
    <property type="match status" value="1"/>
</dbReference>
<feature type="binding site" evidence="1">
    <location>
        <position position="241"/>
    </location>
    <ligand>
        <name>a divalent metal cation</name>
        <dbReference type="ChEBI" id="CHEBI:60240"/>
        <note>catalytic</note>
    </ligand>
</feature>
<dbReference type="InterPro" id="IPR013022">
    <property type="entry name" value="Xyl_isomerase-like_TIM-brl"/>
</dbReference>
<dbReference type="InterPro" id="IPR050312">
    <property type="entry name" value="IolE/XylAMocC-like"/>
</dbReference>
<feature type="binding site" evidence="1">
    <location>
        <position position="502"/>
    </location>
    <ligand>
        <name>Mg(2+)</name>
        <dbReference type="ChEBI" id="CHEBI:18420"/>
    </ligand>
</feature>
<feature type="binding site" evidence="1">
    <location>
        <position position="432"/>
    </location>
    <ligand>
        <name>Mg(2+)</name>
        <dbReference type="ChEBI" id="CHEBI:18420"/>
    </ligand>
</feature>
<comment type="function">
    <text evidence="1">Catalyzes the conversion of 3-dehydroshikimate to protocatechuate (3,4-dihydroxybenzoate), a common intermediate of quinate and shikimate degradation pathways.</text>
</comment>
<dbReference type="HAMAP" id="MF_02238">
    <property type="entry name" value="DSD"/>
    <property type="match status" value="1"/>
</dbReference>
<dbReference type="GO" id="GO:0051213">
    <property type="term" value="F:dioxygenase activity"/>
    <property type="evidence" value="ECO:0007669"/>
    <property type="project" value="UniProtKB-KW"/>
</dbReference>
<dbReference type="GO" id="GO:0046565">
    <property type="term" value="F:3-dehydroshikimate dehydratase activity"/>
    <property type="evidence" value="ECO:0007669"/>
    <property type="project" value="UniProtKB-UniRule"/>
</dbReference>
<dbReference type="Proteomes" id="UP000199113">
    <property type="component" value="Unassembled WGS sequence"/>
</dbReference>
<dbReference type="PANTHER" id="PTHR12110:SF21">
    <property type="entry name" value="XYLOSE ISOMERASE-LIKE TIM BARREL DOMAIN-CONTAINING PROTEIN"/>
    <property type="match status" value="1"/>
</dbReference>
<dbReference type="RefSeq" id="WP_231263433.1">
    <property type="nucleotide sequence ID" value="NZ_FOKC01000020.1"/>
</dbReference>
<dbReference type="PROSITE" id="PS51819">
    <property type="entry name" value="VOC"/>
    <property type="match status" value="1"/>
</dbReference>
<comment type="catalytic activity">
    <reaction evidence="1">
        <text>3-dehydroshikimate = 3,4-dihydroxybenzoate + H2O</text>
        <dbReference type="Rhea" id="RHEA:24848"/>
        <dbReference type="ChEBI" id="CHEBI:15377"/>
        <dbReference type="ChEBI" id="CHEBI:16630"/>
        <dbReference type="ChEBI" id="CHEBI:36241"/>
        <dbReference type="EC" id="4.2.1.118"/>
    </reaction>
</comment>
<dbReference type="AlphaFoldDB" id="A0A1I1BHR3"/>
<comment type="cofactor">
    <cofactor evidence="1">
        <name>a divalent metal cation</name>
        <dbReference type="ChEBI" id="CHEBI:60240"/>
    </cofactor>
</comment>
<dbReference type="Gene3D" id="3.20.20.150">
    <property type="entry name" value="Divalent-metal-dependent TIM barrel enzymes"/>
    <property type="match status" value="1"/>
</dbReference>
<evidence type="ECO:0000256" key="1">
    <source>
        <dbReference type="HAMAP-Rule" id="MF_02238"/>
    </source>
</evidence>
<keyword evidence="1" id="KW-0456">Lyase</keyword>
<keyword evidence="3" id="KW-0670">Pyruvate</keyword>
<keyword evidence="1" id="KW-0479">Metal-binding</keyword>
<keyword evidence="3" id="KW-0223">Dioxygenase</keyword>
<dbReference type="InterPro" id="IPR004360">
    <property type="entry name" value="Glyas_Fos-R_dOase_dom"/>
</dbReference>
<feature type="binding site" evidence="1">
    <location>
        <position position="136"/>
    </location>
    <ligand>
        <name>a divalent metal cation</name>
        <dbReference type="ChEBI" id="CHEBI:60240"/>
        <note>catalytic</note>
    </ligand>
</feature>
<feature type="binding site" evidence="1">
    <location>
        <position position="167"/>
    </location>
    <ligand>
        <name>a divalent metal cation</name>
        <dbReference type="ChEBI" id="CHEBI:60240"/>
        <note>catalytic</note>
    </ligand>
</feature>
<dbReference type="GO" id="GO:0046279">
    <property type="term" value="P:3,4-dihydroxybenzoate biosynthetic process"/>
    <property type="evidence" value="ECO:0007669"/>
    <property type="project" value="UniProtKB-UniRule"/>
</dbReference>
<dbReference type="InterPro" id="IPR036237">
    <property type="entry name" value="Xyl_isomerase-like_sf"/>
</dbReference>
<proteinExistence type="inferred from homology"/>
<dbReference type="STRING" id="748909.SAMN05192575_1202"/>
<dbReference type="InterPro" id="IPR043700">
    <property type="entry name" value="DSD"/>
</dbReference>
<dbReference type="SUPFAM" id="SSF54593">
    <property type="entry name" value="Glyoxalase/Bleomycin resistance protein/Dihydroxybiphenyl dioxygenase"/>
    <property type="match status" value="1"/>
</dbReference>
<evidence type="ECO:0000313" key="4">
    <source>
        <dbReference type="Proteomes" id="UP000199113"/>
    </source>
</evidence>
<feature type="binding site" evidence="1">
    <location>
        <position position="193"/>
    </location>
    <ligand>
        <name>a divalent metal cation</name>
        <dbReference type="ChEBI" id="CHEBI:60240"/>
        <note>catalytic</note>
    </ligand>
</feature>
<dbReference type="Pfam" id="PF01261">
    <property type="entry name" value="AP_endonuc_2"/>
    <property type="match status" value="1"/>
</dbReference>
<dbReference type="InterPro" id="IPR037523">
    <property type="entry name" value="VOC_core"/>
</dbReference>
<sequence length="608" mass="66239">MGLRTSIATVCLSGTLVEKLHACAEAGFDGVEIFEPDLIGSPASPEEIVALAHRLGLTLDLYQPFRDAEGVTEEEFGDVLRRARAKFRLMQRLGIDTMLVCSNVGTATIDDDEVSAAQLRRLGDEAAAHGVRLAYEALAWGRFVDDYRRAWRIVELADHPAVGVCLDSFHILSRGHDPAAIEQIPGDKIFFLQLADAPALTMDVLSWSRHHRLFPGEGAFDLATFVGHCLAAGYRGPMSLEVFNDVFRQTDVLRTAKQAKRSLTWLEDQAARLPLQHPRPDGPVRLPEVAPPVAVDFVEVKAEDTSDVDVLLRQLGFTFRGSHRSKQVRLWTQGAARVVCNEQQARDQPPTLAAVGFEVVDLATSAARARALDAPAVFRRTHARDEELPTFRAPDGTEVFLASVARDEAGWVTEFEGGEEASAAPLLTGVDHVNLAQPWHSYDEAVLFYSSVLSLESGSSQDVAAPTGLVRSQVVRSNDGAVRLALNVAPQAFTHPAGFPQHMAFSTDDALAAARAARSRGLRPLPIPANYYDDLFARFDLDPAVVEDMQELGVLYDRDGTGDFTHFYTETVGGVFLEVVQRSGSYEGYGATNASVRLAAQHARSTGA</sequence>
<evidence type="ECO:0000259" key="2">
    <source>
        <dbReference type="PROSITE" id="PS51819"/>
    </source>
</evidence>
<protein>
    <recommendedName>
        <fullName evidence="1">3-dehydroshikimate dehydratase</fullName>
        <shortName evidence="1">DSD</shortName>
        <ecNumber evidence="1">4.2.1.118</ecNumber>
    </recommendedName>
</protein>
<comment type="pathway">
    <text evidence="1">Aromatic compound metabolism; 3,4-dihydroxybenzoate biosynthesis.</text>
</comment>
<dbReference type="SUPFAM" id="SSF51658">
    <property type="entry name" value="Xylose isomerase-like"/>
    <property type="match status" value="1"/>
</dbReference>
<keyword evidence="3" id="KW-0560">Oxidoreductase</keyword>
<dbReference type="EC" id="4.2.1.118" evidence="1"/>
<accession>A0A1I1BHR3</accession>
<evidence type="ECO:0000313" key="3">
    <source>
        <dbReference type="EMBL" id="SFB49166.1"/>
    </source>
</evidence>
<name>A0A1I1BHR3_9ACTN</name>
<dbReference type="Pfam" id="PF14696">
    <property type="entry name" value="Glyoxalase_5"/>
    <property type="match status" value="1"/>
</dbReference>
<dbReference type="EMBL" id="FOKC01000020">
    <property type="protein sequence ID" value="SFB49166.1"/>
    <property type="molecule type" value="Genomic_DNA"/>
</dbReference>
<dbReference type="Gene3D" id="3.10.180.10">
    <property type="entry name" value="2,3-Dihydroxybiphenyl 1,2-Dioxygenase, domain 1"/>
    <property type="match status" value="2"/>
</dbReference>
<feature type="domain" description="VOC" evidence="2">
    <location>
        <begin position="429"/>
        <end position="582"/>
    </location>
</feature>
<dbReference type="PANTHER" id="PTHR12110">
    <property type="entry name" value="HYDROXYPYRUVATE ISOMERASE"/>
    <property type="match status" value="1"/>
</dbReference>
<dbReference type="InterPro" id="IPR029068">
    <property type="entry name" value="Glyas_Bleomycin-R_OHBP_Dase"/>
</dbReference>
<gene>
    <name evidence="3" type="ORF">SAMN05192575_1202</name>
</gene>
<comment type="similarity">
    <text evidence="1">Belongs to the bacterial two-domain DSD family.</text>
</comment>
<organism evidence="3 4">
    <name type="scientific">Nocardioides alpinus</name>
    <dbReference type="NCBI Taxonomy" id="748909"/>
    <lineage>
        <taxon>Bacteria</taxon>
        <taxon>Bacillati</taxon>
        <taxon>Actinomycetota</taxon>
        <taxon>Actinomycetes</taxon>
        <taxon>Propionibacteriales</taxon>
        <taxon>Nocardioidaceae</taxon>
        <taxon>Nocardioides</taxon>
    </lineage>
</organism>
<dbReference type="GO" id="GO:0046872">
    <property type="term" value="F:metal ion binding"/>
    <property type="evidence" value="ECO:0007669"/>
    <property type="project" value="UniProtKB-UniRule"/>
</dbReference>